<name>A0A366X183_9RHOB</name>
<comment type="caution">
    <text evidence="1">The sequence shown here is derived from an EMBL/GenBank/DDBJ whole genome shotgun (WGS) entry which is preliminary data.</text>
</comment>
<evidence type="ECO:0000313" key="2">
    <source>
        <dbReference type="Proteomes" id="UP000252706"/>
    </source>
</evidence>
<dbReference type="EMBL" id="QOCE01000032">
    <property type="protein sequence ID" value="RBW54218.1"/>
    <property type="molecule type" value="Genomic_DNA"/>
</dbReference>
<dbReference type="InterPro" id="IPR029058">
    <property type="entry name" value="AB_hydrolase_fold"/>
</dbReference>
<dbReference type="AlphaFoldDB" id="A0A366X183"/>
<dbReference type="PROSITE" id="PS51257">
    <property type="entry name" value="PROKAR_LIPOPROTEIN"/>
    <property type="match status" value="1"/>
</dbReference>
<dbReference type="Pfam" id="PF05990">
    <property type="entry name" value="DUF900"/>
    <property type="match status" value="1"/>
</dbReference>
<reference evidence="1 2" key="1">
    <citation type="submission" date="2018-07" db="EMBL/GenBank/DDBJ databases">
        <title>Modular assembly of carbohydrate-degrading microbial communities in the ocean.</title>
        <authorList>
            <person name="Enke T.N."/>
            <person name="Datta M.S."/>
            <person name="Schwartzman J.A."/>
            <person name="Cermak N."/>
            <person name="Schmitz D.A."/>
            <person name="Barrere J."/>
            <person name="Cordero O.X."/>
        </authorList>
    </citation>
    <scope>NUCLEOTIDE SEQUENCE [LARGE SCALE GENOMIC DNA]</scope>
    <source>
        <strain evidence="1 2">C3M10</strain>
    </source>
</reference>
<protein>
    <recommendedName>
        <fullName evidence="3">Alpha/beta hydrolase</fullName>
    </recommendedName>
</protein>
<gene>
    <name evidence="1" type="ORF">DS909_12585</name>
</gene>
<dbReference type="OrthoDB" id="9797755at2"/>
<proteinExistence type="predicted"/>
<evidence type="ECO:0008006" key="3">
    <source>
        <dbReference type="Google" id="ProtNLM"/>
    </source>
</evidence>
<evidence type="ECO:0000313" key="1">
    <source>
        <dbReference type="EMBL" id="RBW54218.1"/>
    </source>
</evidence>
<accession>A0A366X183</accession>
<dbReference type="Gene3D" id="3.40.50.1820">
    <property type="entry name" value="alpha/beta hydrolase"/>
    <property type="match status" value="1"/>
</dbReference>
<dbReference type="InterPro" id="IPR010297">
    <property type="entry name" value="DUF900_hydrolase"/>
</dbReference>
<organism evidence="1 2">
    <name type="scientific">Phaeobacter gallaeciensis</name>
    <dbReference type="NCBI Taxonomy" id="60890"/>
    <lineage>
        <taxon>Bacteria</taxon>
        <taxon>Pseudomonadati</taxon>
        <taxon>Pseudomonadota</taxon>
        <taxon>Alphaproteobacteria</taxon>
        <taxon>Rhodobacterales</taxon>
        <taxon>Roseobacteraceae</taxon>
        <taxon>Phaeobacter</taxon>
    </lineage>
</organism>
<dbReference type="PANTHER" id="PTHR36513:SF1">
    <property type="entry name" value="TRANSMEMBRANE PROTEIN"/>
    <property type="match status" value="1"/>
</dbReference>
<sequence>MRFFLICCVTLWLASCTDRSYSPIYPEALEVGAPFTVFAATSRAQESDGTFGFRRSEQLSLLELTVSIPPNHTPGELKFGYANPKPKTEFTLAQQTEFNSFQAFETRLTDYIQQKKAGPKEVTIFVHGYNTTQNETAFRAAQLAHDVKLPGALVLYSWPSRARAFGYAYDYDSMLFARDGLEKLIREVKRTGAERIILLAHSMGSALTMEMLRLVETNDPGWAKRHLGGIVLISPDLDVDVFRSQMNRIEHIPQPFVIMVSEKDKALNVSARLRGTSDSERLGNISSIDKIADLPIEIIDTTAFSSDAASSHFVTATSPALIALLNSARSMSDTFGPEDFGLNVAGSSVRQIANGATEIALTPGTSLASESR</sequence>
<dbReference type="Proteomes" id="UP000252706">
    <property type="component" value="Unassembled WGS sequence"/>
</dbReference>
<dbReference type="PANTHER" id="PTHR36513">
    <property type="entry name" value="ABC TRANSMEMBRANE TYPE-1 DOMAIN-CONTAINING PROTEIN"/>
    <property type="match status" value="1"/>
</dbReference>
<dbReference type="SUPFAM" id="SSF53474">
    <property type="entry name" value="alpha/beta-Hydrolases"/>
    <property type="match status" value="1"/>
</dbReference>